<comment type="caution">
    <text evidence="1">The sequence shown here is derived from an EMBL/GenBank/DDBJ whole genome shotgun (WGS) entry which is preliminary data.</text>
</comment>
<dbReference type="Proteomes" id="UP001150603">
    <property type="component" value="Unassembled WGS sequence"/>
</dbReference>
<evidence type="ECO:0000313" key="1">
    <source>
        <dbReference type="EMBL" id="KAJ1946801.1"/>
    </source>
</evidence>
<accession>A0ACC1JCR1</accession>
<name>A0ACC1JCR1_9FUNG</name>
<reference evidence="1" key="1">
    <citation type="submission" date="2022-07" db="EMBL/GenBank/DDBJ databases">
        <title>Phylogenomic reconstructions and comparative analyses of Kickxellomycotina fungi.</title>
        <authorList>
            <person name="Reynolds N.K."/>
            <person name="Stajich J.E."/>
            <person name="Barry K."/>
            <person name="Grigoriev I.V."/>
            <person name="Crous P."/>
            <person name="Smith M.E."/>
        </authorList>
    </citation>
    <scope>NUCLEOTIDE SEQUENCE</scope>
    <source>
        <strain evidence="1">NRRL 5244</strain>
    </source>
</reference>
<proteinExistence type="predicted"/>
<organism evidence="1 2">
    <name type="scientific">Linderina macrospora</name>
    <dbReference type="NCBI Taxonomy" id="4868"/>
    <lineage>
        <taxon>Eukaryota</taxon>
        <taxon>Fungi</taxon>
        <taxon>Fungi incertae sedis</taxon>
        <taxon>Zoopagomycota</taxon>
        <taxon>Kickxellomycotina</taxon>
        <taxon>Kickxellomycetes</taxon>
        <taxon>Kickxellales</taxon>
        <taxon>Kickxellaceae</taxon>
        <taxon>Linderina</taxon>
    </lineage>
</organism>
<keyword evidence="2" id="KW-1185">Reference proteome</keyword>
<dbReference type="EMBL" id="JANBPW010000992">
    <property type="protein sequence ID" value="KAJ1946801.1"/>
    <property type="molecule type" value="Genomic_DNA"/>
</dbReference>
<sequence length="687" mass="76648">MPQWKNRKPAASATQGARRDMPYRGYGRGRVLGSTQLGASSFTTASQLMASKPSMSQPASAPGSNTAKGKVEEEGRHKRFTMDEYEVMFTNDLSIQDLLAPISPPSQPLSQQATQQPSQQPRQSGVKDKLVDGAVYISSSSDSDDAKSAVEVVKADVADTKSDVRPAERIQLDEHQEFVSKQNIDKPLLIMAGAGSGKTSTLCARVIEMIKSGVSPTQIMVITFTNKAAGELGDRIRKYMRISGLDDMTLPYSSTFHSWCYRLAMRHYGVLGLARCPSVISSEAELKVVVRLAYELIDDCRMLTQCETMLQVPPPSDDPDAANTMFVTRRSRRWDTIKAKATDRLGWQENPADVAAQSEPARKRRKKVDETNTRSEFAIHEDVYRLLFGRYGREHNLTDVTVSPMISQEDTRDNKSEAPSDKKLTEKLYFIQASKSRGYGSKEYDVQSRSLIEAYNEILRMNNLVDFDDMLIMAINILKDANMLRVVRERHPYLLVDEFQDLNNLQMDLVLRLQKEVGRITVVGDERQSIYGFRGASCENNFKTFLDNFVDADVARANGTPDDLIGSMQSLTVNYRSHKSIVDLGNVVARDTAANDGLLLRLRVPLKARETAPVVPVAVYRSENTEKEARSIAETIRSLIDAKACRPKDISVLFRFLKFGKYRPSAGIESALLHMGIPFVIRGGASL</sequence>
<gene>
    <name evidence="1" type="ORF">FBU59_001952</name>
</gene>
<feature type="non-terminal residue" evidence="1">
    <location>
        <position position="687"/>
    </location>
</feature>
<protein>
    <submittedName>
        <fullName evidence="1">Uncharacterized protein</fullName>
    </submittedName>
</protein>
<evidence type="ECO:0000313" key="2">
    <source>
        <dbReference type="Proteomes" id="UP001150603"/>
    </source>
</evidence>